<organism evidence="2 3">
    <name type="scientific">Brassica cretica</name>
    <name type="common">Mustard</name>
    <dbReference type="NCBI Taxonomy" id="69181"/>
    <lineage>
        <taxon>Eukaryota</taxon>
        <taxon>Viridiplantae</taxon>
        <taxon>Streptophyta</taxon>
        <taxon>Embryophyta</taxon>
        <taxon>Tracheophyta</taxon>
        <taxon>Spermatophyta</taxon>
        <taxon>Magnoliopsida</taxon>
        <taxon>eudicotyledons</taxon>
        <taxon>Gunneridae</taxon>
        <taxon>Pentapetalae</taxon>
        <taxon>rosids</taxon>
        <taxon>malvids</taxon>
        <taxon>Brassicales</taxon>
        <taxon>Brassicaceae</taxon>
        <taxon>Brassiceae</taxon>
        <taxon>Brassica</taxon>
    </lineage>
</organism>
<comment type="caution">
    <text evidence="2">The sequence shown here is derived from an EMBL/GenBank/DDBJ whole genome shotgun (WGS) entry which is preliminary data.</text>
</comment>
<keyword evidence="3" id="KW-1185">Reference proteome</keyword>
<evidence type="ECO:0000313" key="3">
    <source>
        <dbReference type="Proteomes" id="UP000266723"/>
    </source>
</evidence>
<name>A0ABQ7E9K1_BRACR</name>
<dbReference type="EMBL" id="QGKV02000299">
    <property type="protein sequence ID" value="KAF3593527.1"/>
    <property type="molecule type" value="Genomic_DNA"/>
</dbReference>
<evidence type="ECO:0000256" key="1">
    <source>
        <dbReference type="SAM" id="MobiDB-lite"/>
    </source>
</evidence>
<feature type="region of interest" description="Disordered" evidence="1">
    <location>
        <begin position="107"/>
        <end position="129"/>
    </location>
</feature>
<dbReference type="Proteomes" id="UP000266723">
    <property type="component" value="Unassembled WGS sequence"/>
</dbReference>
<proteinExistence type="predicted"/>
<protein>
    <submittedName>
        <fullName evidence="2">Uncharacterized protein</fullName>
    </submittedName>
</protein>
<evidence type="ECO:0000313" key="2">
    <source>
        <dbReference type="EMBL" id="KAF3593527.1"/>
    </source>
</evidence>
<gene>
    <name evidence="2" type="ORF">DY000_02024389</name>
</gene>
<accession>A0ABQ7E9K1</accession>
<sequence length="129" mass="14066">MTMMAVGRDGAPTMAVGRDGAPTMAVRCPTGDNASGYHIVFNLQQRSFSPFRSTKNNTRSQIQAYVFDVIRASVPKLLLDYVFSASSSHHRCFSASSNHHRSFSASSSLHRSFSDATDPSPEPPEAKIN</sequence>
<reference evidence="2 3" key="1">
    <citation type="journal article" date="2020" name="BMC Genomics">
        <title>Intraspecific diversification of the crop wild relative Brassica cretica Lam. using demographic model selection.</title>
        <authorList>
            <person name="Kioukis A."/>
            <person name="Michalopoulou V.A."/>
            <person name="Briers L."/>
            <person name="Pirintsos S."/>
            <person name="Studholme D.J."/>
            <person name="Pavlidis P."/>
            <person name="Sarris P.F."/>
        </authorList>
    </citation>
    <scope>NUCLEOTIDE SEQUENCE [LARGE SCALE GENOMIC DNA]</scope>
    <source>
        <strain evidence="3">cv. PFS-1207/04</strain>
    </source>
</reference>